<reference evidence="4 5" key="1">
    <citation type="submission" date="2018-09" db="EMBL/GenBank/DDBJ databases">
        <title>Paenibacillus aracenensis nov. sp. isolated from a cave in southern Spain.</title>
        <authorList>
            <person name="Jurado V."/>
            <person name="Gutierrez-Patricio S."/>
            <person name="Gonzalez-Pimentel J.L."/>
            <person name="Miller A.Z."/>
            <person name="Laiz L."/>
            <person name="Saiz-Jimenez C."/>
        </authorList>
    </citation>
    <scope>NUCLEOTIDE SEQUENCE [LARGE SCALE GENOMIC DNA]</scope>
    <source>
        <strain evidence="4 5">JCM 19203</strain>
    </source>
</reference>
<dbReference type="SMART" id="SM00052">
    <property type="entry name" value="EAL"/>
    <property type="match status" value="1"/>
</dbReference>
<evidence type="ECO:0000313" key="5">
    <source>
        <dbReference type="Proteomes" id="UP000267798"/>
    </source>
</evidence>
<dbReference type="CDD" id="cd01948">
    <property type="entry name" value="EAL"/>
    <property type="match status" value="1"/>
</dbReference>
<keyword evidence="1" id="KW-0812">Transmembrane</keyword>
<dbReference type="RefSeq" id="WP_120109538.1">
    <property type="nucleotide sequence ID" value="NZ_QXQB01000002.1"/>
</dbReference>
<dbReference type="InterPro" id="IPR052155">
    <property type="entry name" value="Biofilm_reg_signaling"/>
</dbReference>
<evidence type="ECO:0000256" key="1">
    <source>
        <dbReference type="SAM" id="Phobius"/>
    </source>
</evidence>
<dbReference type="Pfam" id="PF00990">
    <property type="entry name" value="GGDEF"/>
    <property type="match status" value="1"/>
</dbReference>
<feature type="transmembrane region" description="Helical" evidence="1">
    <location>
        <begin position="348"/>
        <end position="369"/>
    </location>
</feature>
<sequence length="883" mass="100405">MLRRIDSSRTRRSTLFIAGIIIMALISASEQLQLIYGITFAFTNIMLLLLIRLFGLRIGLAAGAVTYASAVLLFNSPLYMLIFLLEACWIGIWQRRKQVPVLVPGIAFWIIMGTPLTLLGCYLSGPFSTTEFILLLAVTAANGMFNALISEILVDYLPLRRWLNLDVDKHKPIPFSRALFHLSITIVALPFLVIMIISGWNSYHSSTNTTLQTVSNTASSISDELSQWSDEDILGVRLHSVIQIGYLNEIINRHTSQKLFDITMKGDRERLLATTSLKKEDNQKVVTVQPIADNFGIEMPQQQSVMLMPTEQWRDANYVYRLQMEHMPISIAVSVPVETFKEQIFLEYIYHLLYTLGSVLVAGILAYGINRWLSRGLRQLAGSTTNLPIKLKTGVPLEWPNSGILEIDSLVHNFKDMSTNLSLMLQDAERMNQQLRNSEEQLHLMAYFDNLTGLPNRHHFQQTLEAMLAVSGSSDQRFAVMFVDLNRFKQINDSLGHAAGDVLLQAVAARFTGIAEENCHVFRLGGDEFVFVLHYEDPESPVEFAERICDCFNQPFELTESVVYTTTSVGISLYPENGATIDDIVKKADMAMYKAKEQGRSSYHFFDHEMEQSMNDKMQLENGIRRALENKQFFLVYQPKVCPNTGATIGFEALVRWEHHEIGLIPPARFIPLAEASGMILDIDMWVFREACRQSKKWQERGFPLLPVAINLSAKHFDQRNLVENIVDILRDTRIDPHLVVIEITESVFIRQMESVIEMLSELQALGIEISIDDFGTGYSSLSQLQRLPVSIVKLDRTFIKDAEHDERKSAVVRAVIELAHSMGLRVVAEGIETEEERTFFAGLHCDELQGYYFSKPLRSEQFERYIRSEMRSLPFQRRGAEA</sequence>
<dbReference type="CDD" id="cd01949">
    <property type="entry name" value="GGDEF"/>
    <property type="match status" value="1"/>
</dbReference>
<accession>A0A3A6PNL1</accession>
<feature type="domain" description="GGDEF" evidence="3">
    <location>
        <begin position="476"/>
        <end position="608"/>
    </location>
</feature>
<feature type="transmembrane region" description="Helical" evidence="1">
    <location>
        <begin position="34"/>
        <end position="55"/>
    </location>
</feature>
<feature type="transmembrane region" description="Helical" evidence="1">
    <location>
        <begin position="132"/>
        <end position="158"/>
    </location>
</feature>
<dbReference type="InterPro" id="IPR043128">
    <property type="entry name" value="Rev_trsase/Diguanyl_cyclase"/>
</dbReference>
<organism evidence="4 5">
    <name type="scientific">Paenibacillus pinisoli</name>
    <dbReference type="NCBI Taxonomy" id="1276110"/>
    <lineage>
        <taxon>Bacteria</taxon>
        <taxon>Bacillati</taxon>
        <taxon>Bacillota</taxon>
        <taxon>Bacilli</taxon>
        <taxon>Bacillales</taxon>
        <taxon>Paenibacillaceae</taxon>
        <taxon>Paenibacillus</taxon>
    </lineage>
</organism>
<feature type="transmembrane region" description="Helical" evidence="1">
    <location>
        <begin position="106"/>
        <end position="125"/>
    </location>
</feature>
<dbReference type="PANTHER" id="PTHR44757:SF2">
    <property type="entry name" value="BIOFILM ARCHITECTURE MAINTENANCE PROTEIN MBAA"/>
    <property type="match status" value="1"/>
</dbReference>
<dbReference type="InterPro" id="IPR035919">
    <property type="entry name" value="EAL_sf"/>
</dbReference>
<feature type="domain" description="EAL" evidence="2">
    <location>
        <begin position="617"/>
        <end position="871"/>
    </location>
</feature>
<dbReference type="PANTHER" id="PTHR44757">
    <property type="entry name" value="DIGUANYLATE CYCLASE DGCP"/>
    <property type="match status" value="1"/>
</dbReference>
<feature type="transmembrane region" description="Helical" evidence="1">
    <location>
        <begin position="178"/>
        <end position="197"/>
    </location>
</feature>
<dbReference type="SUPFAM" id="SSF141868">
    <property type="entry name" value="EAL domain-like"/>
    <property type="match status" value="1"/>
</dbReference>
<proteinExistence type="predicted"/>
<dbReference type="PROSITE" id="PS50883">
    <property type="entry name" value="EAL"/>
    <property type="match status" value="1"/>
</dbReference>
<gene>
    <name evidence="4" type="ORF">D3P09_10295</name>
</gene>
<evidence type="ECO:0000313" key="4">
    <source>
        <dbReference type="EMBL" id="RJX39779.1"/>
    </source>
</evidence>
<evidence type="ECO:0000259" key="3">
    <source>
        <dbReference type="PROSITE" id="PS50887"/>
    </source>
</evidence>
<evidence type="ECO:0000259" key="2">
    <source>
        <dbReference type="PROSITE" id="PS50883"/>
    </source>
</evidence>
<dbReference type="Proteomes" id="UP000267798">
    <property type="component" value="Unassembled WGS sequence"/>
</dbReference>
<dbReference type="NCBIfam" id="TIGR00254">
    <property type="entry name" value="GGDEF"/>
    <property type="match status" value="1"/>
</dbReference>
<dbReference type="SUPFAM" id="SSF55073">
    <property type="entry name" value="Nucleotide cyclase"/>
    <property type="match status" value="1"/>
</dbReference>
<dbReference type="SMART" id="SM00267">
    <property type="entry name" value="GGDEF"/>
    <property type="match status" value="1"/>
</dbReference>
<dbReference type="EMBL" id="QXQB01000002">
    <property type="protein sequence ID" value="RJX39779.1"/>
    <property type="molecule type" value="Genomic_DNA"/>
</dbReference>
<dbReference type="InterPro" id="IPR029787">
    <property type="entry name" value="Nucleotide_cyclase"/>
</dbReference>
<dbReference type="Gene3D" id="3.20.20.450">
    <property type="entry name" value="EAL domain"/>
    <property type="match status" value="1"/>
</dbReference>
<dbReference type="InterPro" id="IPR000160">
    <property type="entry name" value="GGDEF_dom"/>
</dbReference>
<dbReference type="Gene3D" id="3.30.70.270">
    <property type="match status" value="1"/>
</dbReference>
<feature type="transmembrane region" description="Helical" evidence="1">
    <location>
        <begin position="67"/>
        <end position="94"/>
    </location>
</feature>
<comment type="caution">
    <text evidence="4">The sequence shown here is derived from an EMBL/GenBank/DDBJ whole genome shotgun (WGS) entry which is preliminary data.</text>
</comment>
<protein>
    <submittedName>
        <fullName evidence="4">EAL domain-containing protein</fullName>
    </submittedName>
</protein>
<dbReference type="FunFam" id="3.20.20.450:FF:000001">
    <property type="entry name" value="Cyclic di-GMP phosphodiesterase yahA"/>
    <property type="match status" value="1"/>
</dbReference>
<keyword evidence="5" id="KW-1185">Reference proteome</keyword>
<keyword evidence="1" id="KW-1133">Transmembrane helix</keyword>
<dbReference type="OrthoDB" id="9759607at2"/>
<dbReference type="PROSITE" id="PS50887">
    <property type="entry name" value="GGDEF"/>
    <property type="match status" value="1"/>
</dbReference>
<name>A0A3A6PNL1_9BACL</name>
<feature type="transmembrane region" description="Helical" evidence="1">
    <location>
        <begin position="12"/>
        <end position="28"/>
    </location>
</feature>
<dbReference type="Pfam" id="PF00563">
    <property type="entry name" value="EAL"/>
    <property type="match status" value="1"/>
</dbReference>
<dbReference type="InterPro" id="IPR001633">
    <property type="entry name" value="EAL_dom"/>
</dbReference>
<dbReference type="AlphaFoldDB" id="A0A3A6PNL1"/>
<keyword evidence="1" id="KW-0472">Membrane</keyword>